<evidence type="ECO:0000313" key="8">
    <source>
        <dbReference type="Proteomes" id="UP000472270"/>
    </source>
</evidence>
<reference evidence="7" key="2">
    <citation type="submission" date="2025-09" db="UniProtKB">
        <authorList>
            <consortium name="Ensembl"/>
        </authorList>
    </citation>
    <scope>IDENTIFICATION</scope>
</reference>
<protein>
    <recommendedName>
        <fullName evidence="6">Heme-binding protein 1</fullName>
    </recommendedName>
</protein>
<dbReference type="Pfam" id="PF04832">
    <property type="entry name" value="SOUL"/>
    <property type="match status" value="1"/>
</dbReference>
<keyword evidence="8" id="KW-1185">Reference proteome</keyword>
<organism evidence="7 8">
    <name type="scientific">Sinocyclocheilus rhinocerous</name>
    <dbReference type="NCBI Taxonomy" id="307959"/>
    <lineage>
        <taxon>Eukaryota</taxon>
        <taxon>Metazoa</taxon>
        <taxon>Chordata</taxon>
        <taxon>Craniata</taxon>
        <taxon>Vertebrata</taxon>
        <taxon>Euteleostomi</taxon>
        <taxon>Actinopterygii</taxon>
        <taxon>Neopterygii</taxon>
        <taxon>Teleostei</taxon>
        <taxon>Ostariophysi</taxon>
        <taxon>Cypriniformes</taxon>
        <taxon>Cyprinidae</taxon>
        <taxon>Cyprininae</taxon>
        <taxon>Sinocyclocheilus</taxon>
    </lineage>
</organism>
<reference evidence="7" key="1">
    <citation type="submission" date="2025-08" db="UniProtKB">
        <authorList>
            <consortium name="Ensembl"/>
        </authorList>
    </citation>
    <scope>IDENTIFICATION</scope>
</reference>
<comment type="similarity">
    <text evidence="2">Belongs to the HEBP family.</text>
</comment>
<dbReference type="AlphaFoldDB" id="A0A673HIF4"/>
<comment type="subunit">
    <text evidence="3">Monomer.</text>
</comment>
<evidence type="ECO:0000256" key="1">
    <source>
        <dbReference type="ARBA" id="ARBA00004496"/>
    </source>
</evidence>
<keyword evidence="4" id="KW-0963">Cytoplasm</keyword>
<comment type="subcellular location">
    <subcellularLocation>
        <location evidence="1">Cytoplasm</location>
    </subcellularLocation>
</comment>
<evidence type="ECO:0000256" key="3">
    <source>
        <dbReference type="ARBA" id="ARBA00011245"/>
    </source>
</evidence>
<dbReference type="GO" id="GO:0005737">
    <property type="term" value="C:cytoplasm"/>
    <property type="evidence" value="ECO:0007669"/>
    <property type="project" value="UniProtKB-SubCell"/>
</dbReference>
<dbReference type="PANTHER" id="PTHR11220">
    <property type="entry name" value="HEME-BINDING PROTEIN-RELATED"/>
    <property type="match status" value="1"/>
</dbReference>
<evidence type="ECO:0000256" key="2">
    <source>
        <dbReference type="ARBA" id="ARBA00009817"/>
    </source>
</evidence>
<accession>A0A673HIF4</accession>
<dbReference type="Proteomes" id="UP000472270">
    <property type="component" value="Unassembled WGS sequence"/>
</dbReference>
<dbReference type="Ensembl" id="ENSSRHT00000027844.1">
    <property type="protein sequence ID" value="ENSSRHP00000027046.1"/>
    <property type="gene ID" value="ENSSRHG00000014098.1"/>
</dbReference>
<dbReference type="SUPFAM" id="SSF55136">
    <property type="entry name" value="Probable bacterial effector-binding domain"/>
    <property type="match status" value="1"/>
</dbReference>
<evidence type="ECO:0000256" key="5">
    <source>
        <dbReference type="ARBA" id="ARBA00037673"/>
    </source>
</evidence>
<dbReference type="Gene3D" id="3.20.80.10">
    <property type="entry name" value="Regulatory factor, effector binding domain"/>
    <property type="match status" value="1"/>
</dbReference>
<name>A0A673HIF4_9TELE</name>
<dbReference type="InterPro" id="IPR011256">
    <property type="entry name" value="Reg_factor_effector_dom_sf"/>
</dbReference>
<evidence type="ECO:0000256" key="6">
    <source>
        <dbReference type="ARBA" id="ARBA00040755"/>
    </source>
</evidence>
<dbReference type="InterPro" id="IPR006917">
    <property type="entry name" value="SOUL_heme-bd"/>
</dbReference>
<comment type="function">
    <text evidence="5">May bind free porphyrinogens that may be present in the cell and thus facilitate removal of these potentially toxic compound. Binds with a high affinity to one molecule of heme or porphyrins. It binds metalloporphyrins, free porphyrins and N-methylprotoporphyrin with similar affinities.</text>
</comment>
<evidence type="ECO:0000256" key="4">
    <source>
        <dbReference type="ARBA" id="ARBA00022490"/>
    </source>
</evidence>
<proteinExistence type="inferred from homology"/>
<evidence type="ECO:0000313" key="7">
    <source>
        <dbReference type="Ensembl" id="ENSSRHP00000027046.1"/>
    </source>
</evidence>
<dbReference type="PANTHER" id="PTHR11220:SF22">
    <property type="entry name" value="HEME-BINDING PROTEIN 1"/>
    <property type="match status" value="1"/>
</dbReference>
<dbReference type="GO" id="GO:0020037">
    <property type="term" value="F:heme binding"/>
    <property type="evidence" value="ECO:0007669"/>
    <property type="project" value="TreeGrafter"/>
</dbReference>
<sequence>MLQTDAKPIRMLQTDAKPIRMLQTDAQPIRTLKTDAQPIRMLQTDTQPIRTLQTDTQPIRTLQISQSNLNAENLFHIKRKKSQRLFPPTPTDSSIRIEDRPGMTVYVLRFGGFAGESEFRAEASRLTCTLGDSGPFQRKQYLCCSYDPPIKPYSRRNEVWFLQDEP</sequence>